<comment type="caution">
    <text evidence="1">The sequence shown here is derived from an EMBL/GenBank/DDBJ whole genome shotgun (WGS) entry which is preliminary data.</text>
</comment>
<evidence type="ECO:0000313" key="2">
    <source>
        <dbReference type="Proteomes" id="UP001610335"/>
    </source>
</evidence>
<dbReference type="EMBL" id="JBFXLS010000007">
    <property type="protein sequence ID" value="KAL2832038.1"/>
    <property type="molecule type" value="Genomic_DNA"/>
</dbReference>
<keyword evidence="2" id="KW-1185">Reference proteome</keyword>
<protein>
    <submittedName>
        <fullName evidence="1">Uncharacterized protein</fullName>
    </submittedName>
</protein>
<dbReference type="Proteomes" id="UP001610335">
    <property type="component" value="Unassembled WGS sequence"/>
</dbReference>
<evidence type="ECO:0000313" key="1">
    <source>
        <dbReference type="EMBL" id="KAL2832038.1"/>
    </source>
</evidence>
<accession>A0ABR4IW85</accession>
<gene>
    <name evidence="1" type="ORF">BDW59DRAFT_139586</name>
</gene>
<reference evidence="1 2" key="1">
    <citation type="submission" date="2024-07" db="EMBL/GenBank/DDBJ databases">
        <title>Section-level genome sequencing and comparative genomics of Aspergillus sections Usti and Cavernicolus.</title>
        <authorList>
            <consortium name="Lawrence Berkeley National Laboratory"/>
            <person name="Nybo J.L."/>
            <person name="Vesth T.C."/>
            <person name="Theobald S."/>
            <person name="Frisvad J.C."/>
            <person name="Larsen T.O."/>
            <person name="Kjaerboelling I."/>
            <person name="Rothschild-Mancinelli K."/>
            <person name="Lyhne E.K."/>
            <person name="Kogle M.E."/>
            <person name="Barry K."/>
            <person name="Clum A."/>
            <person name="Na H."/>
            <person name="Ledsgaard L."/>
            <person name="Lin J."/>
            <person name="Lipzen A."/>
            <person name="Kuo A."/>
            <person name="Riley R."/>
            <person name="Mondo S."/>
            <person name="LaButti K."/>
            <person name="Haridas S."/>
            <person name="Pangalinan J."/>
            <person name="Salamov A.A."/>
            <person name="Simmons B.A."/>
            <person name="Magnuson J.K."/>
            <person name="Chen J."/>
            <person name="Drula E."/>
            <person name="Henrissat B."/>
            <person name="Wiebenga A."/>
            <person name="Lubbers R.J."/>
            <person name="Gomes A.C."/>
            <person name="Makela M.R."/>
            <person name="Stajich J."/>
            <person name="Grigoriev I.V."/>
            <person name="Mortensen U.H."/>
            <person name="De vries R.P."/>
            <person name="Baker S.E."/>
            <person name="Andersen M.R."/>
        </authorList>
    </citation>
    <scope>NUCLEOTIDE SEQUENCE [LARGE SCALE GENOMIC DNA]</scope>
    <source>
        <strain evidence="1 2">CBS 600.67</strain>
    </source>
</reference>
<proteinExistence type="predicted"/>
<sequence>MFWRKLGVFWKDETINKWMKAASNNETTANLMCKCQHVHGLRGKAQFVIRPINATSMSMTVEFCWLPAGTVGGKALLETPFIDKDLESSPRGL</sequence>
<organism evidence="1 2">
    <name type="scientific">Aspergillus cavernicola</name>
    <dbReference type="NCBI Taxonomy" id="176166"/>
    <lineage>
        <taxon>Eukaryota</taxon>
        <taxon>Fungi</taxon>
        <taxon>Dikarya</taxon>
        <taxon>Ascomycota</taxon>
        <taxon>Pezizomycotina</taxon>
        <taxon>Eurotiomycetes</taxon>
        <taxon>Eurotiomycetidae</taxon>
        <taxon>Eurotiales</taxon>
        <taxon>Aspergillaceae</taxon>
        <taxon>Aspergillus</taxon>
        <taxon>Aspergillus subgen. Nidulantes</taxon>
    </lineage>
</organism>
<name>A0ABR4IW85_9EURO</name>